<proteinExistence type="inferred from homology"/>
<sequence>MSSVQGPVGILALQGDFALHAQLLSDSDVETVEVRGAEDLTGVSGLLLPGGESTTIAMGIDRENLKDPIRNLAKAGLPVFGTCAGMVLMSSAHLGLIDMEVERNAFGRQIHSFEADLKIDGLDGPPVRGLFIRAPVVTFVGDAVRVFAEIDGSTVGVKQDNCTAISFHPELVGDARLHLLALGLKQWPELPASS</sequence>
<dbReference type="FunFam" id="3.40.50.880:FF:000010">
    <property type="entry name" value="uncharacterized protein LOC100176842 isoform X2"/>
    <property type="match status" value="1"/>
</dbReference>
<dbReference type="PROSITE" id="PS01236">
    <property type="entry name" value="PDXT_SNO_1"/>
    <property type="match status" value="1"/>
</dbReference>
<evidence type="ECO:0000256" key="7">
    <source>
        <dbReference type="ARBA" id="ARBA00049534"/>
    </source>
</evidence>
<organism evidence="8">
    <name type="scientific">freshwater metagenome</name>
    <dbReference type="NCBI Taxonomy" id="449393"/>
    <lineage>
        <taxon>unclassified sequences</taxon>
        <taxon>metagenomes</taxon>
        <taxon>ecological metagenomes</taxon>
    </lineage>
</organism>
<dbReference type="CDD" id="cd01749">
    <property type="entry name" value="GATase1_PB"/>
    <property type="match status" value="1"/>
</dbReference>
<dbReference type="PROSITE" id="PS51130">
    <property type="entry name" value="PDXT_SNO_2"/>
    <property type="match status" value="1"/>
</dbReference>
<dbReference type="InterPro" id="IPR029062">
    <property type="entry name" value="Class_I_gatase-like"/>
</dbReference>
<evidence type="ECO:0000256" key="4">
    <source>
        <dbReference type="ARBA" id="ARBA00022898"/>
    </source>
</evidence>
<dbReference type="HAMAP" id="MF_01615">
    <property type="entry name" value="PdxT"/>
    <property type="match status" value="1"/>
</dbReference>
<keyword evidence="5" id="KW-0315">Glutamine amidotransferase</keyword>
<dbReference type="AlphaFoldDB" id="A0A6J7E8M5"/>
<dbReference type="InterPro" id="IPR021196">
    <property type="entry name" value="PdxT/SNO_CS"/>
</dbReference>
<dbReference type="GO" id="GO:0004359">
    <property type="term" value="F:glutaminase activity"/>
    <property type="evidence" value="ECO:0007669"/>
    <property type="project" value="UniProtKB-EC"/>
</dbReference>
<keyword evidence="4" id="KW-0663">Pyridoxal phosphate</keyword>
<reference evidence="8" key="1">
    <citation type="submission" date="2020-05" db="EMBL/GenBank/DDBJ databases">
        <authorList>
            <person name="Chiriac C."/>
            <person name="Salcher M."/>
            <person name="Ghai R."/>
            <person name="Kavagutti S V."/>
        </authorList>
    </citation>
    <scope>NUCLEOTIDE SEQUENCE</scope>
</reference>
<evidence type="ECO:0000256" key="1">
    <source>
        <dbReference type="ARBA" id="ARBA00008345"/>
    </source>
</evidence>
<dbReference type="NCBIfam" id="TIGR03800">
    <property type="entry name" value="PLP_synth_Pdx2"/>
    <property type="match status" value="1"/>
</dbReference>
<dbReference type="GO" id="GO:1903600">
    <property type="term" value="C:glutaminase complex"/>
    <property type="evidence" value="ECO:0007669"/>
    <property type="project" value="TreeGrafter"/>
</dbReference>
<comment type="similarity">
    <text evidence="1">Belongs to the glutaminase PdxT/SNO family.</text>
</comment>
<accession>A0A6J7E8M5</accession>
<comment type="catalytic activity">
    <reaction evidence="7">
        <text>L-glutamine + H2O = L-glutamate + NH4(+)</text>
        <dbReference type="Rhea" id="RHEA:15889"/>
        <dbReference type="ChEBI" id="CHEBI:15377"/>
        <dbReference type="ChEBI" id="CHEBI:28938"/>
        <dbReference type="ChEBI" id="CHEBI:29985"/>
        <dbReference type="ChEBI" id="CHEBI:58359"/>
        <dbReference type="EC" id="3.5.1.2"/>
    </reaction>
</comment>
<dbReference type="EC" id="3.5.1.2" evidence="2"/>
<dbReference type="PANTHER" id="PTHR31559:SF0">
    <property type="entry name" value="PYRIDOXAL 5'-PHOSPHATE SYNTHASE SUBUNIT SNO1-RELATED"/>
    <property type="match status" value="1"/>
</dbReference>
<dbReference type="GO" id="GO:0005829">
    <property type="term" value="C:cytosol"/>
    <property type="evidence" value="ECO:0007669"/>
    <property type="project" value="TreeGrafter"/>
</dbReference>
<protein>
    <recommendedName>
        <fullName evidence="2">glutaminase</fullName>
        <ecNumber evidence="2">3.5.1.2</ecNumber>
    </recommendedName>
</protein>
<dbReference type="PROSITE" id="PS51273">
    <property type="entry name" value="GATASE_TYPE_1"/>
    <property type="match status" value="1"/>
</dbReference>
<dbReference type="Pfam" id="PF01174">
    <property type="entry name" value="SNO"/>
    <property type="match status" value="1"/>
</dbReference>
<evidence type="ECO:0000256" key="2">
    <source>
        <dbReference type="ARBA" id="ARBA00012918"/>
    </source>
</evidence>
<dbReference type="PANTHER" id="PTHR31559">
    <property type="entry name" value="PYRIDOXAL 5'-PHOSPHATE SYNTHASE SUBUNIT SNO"/>
    <property type="match status" value="1"/>
</dbReference>
<evidence type="ECO:0000313" key="8">
    <source>
        <dbReference type="EMBL" id="CAB4879492.1"/>
    </source>
</evidence>
<dbReference type="SUPFAM" id="SSF52317">
    <property type="entry name" value="Class I glutamine amidotransferase-like"/>
    <property type="match status" value="1"/>
</dbReference>
<dbReference type="Gene3D" id="3.40.50.880">
    <property type="match status" value="1"/>
</dbReference>
<dbReference type="EMBL" id="CAFBLU010000024">
    <property type="protein sequence ID" value="CAB4879492.1"/>
    <property type="molecule type" value="Genomic_DNA"/>
</dbReference>
<dbReference type="PIRSF" id="PIRSF005639">
    <property type="entry name" value="Glut_amidoT_SNO"/>
    <property type="match status" value="1"/>
</dbReference>
<name>A0A6J7E8M5_9ZZZZ</name>
<evidence type="ECO:0000256" key="3">
    <source>
        <dbReference type="ARBA" id="ARBA00022801"/>
    </source>
</evidence>
<keyword evidence="3" id="KW-0378">Hydrolase</keyword>
<dbReference type="GO" id="GO:0016829">
    <property type="term" value="F:lyase activity"/>
    <property type="evidence" value="ECO:0007669"/>
    <property type="project" value="UniProtKB-KW"/>
</dbReference>
<evidence type="ECO:0000256" key="5">
    <source>
        <dbReference type="ARBA" id="ARBA00022962"/>
    </source>
</evidence>
<dbReference type="GO" id="GO:0008614">
    <property type="term" value="P:pyridoxine metabolic process"/>
    <property type="evidence" value="ECO:0007669"/>
    <property type="project" value="TreeGrafter"/>
</dbReference>
<gene>
    <name evidence="8" type="ORF">UFOPK3444_01262</name>
</gene>
<dbReference type="InterPro" id="IPR002161">
    <property type="entry name" value="PdxT/SNO"/>
</dbReference>
<evidence type="ECO:0000256" key="6">
    <source>
        <dbReference type="ARBA" id="ARBA00023239"/>
    </source>
</evidence>
<keyword evidence="6" id="KW-0456">Lyase</keyword>
<dbReference type="GO" id="GO:0042823">
    <property type="term" value="P:pyridoxal phosphate biosynthetic process"/>
    <property type="evidence" value="ECO:0007669"/>
    <property type="project" value="InterPro"/>
</dbReference>